<dbReference type="NCBIfam" id="TIGR01750">
    <property type="entry name" value="fabZ"/>
    <property type="match status" value="1"/>
</dbReference>
<keyword evidence="6 8" id="KW-0456">Lyase</keyword>
<dbReference type="SUPFAM" id="SSF54637">
    <property type="entry name" value="Thioesterase/thiol ester dehydrase-isomerase"/>
    <property type="match status" value="1"/>
</dbReference>
<evidence type="ECO:0000256" key="8">
    <source>
        <dbReference type="HAMAP-Rule" id="MF_00406"/>
    </source>
</evidence>
<dbReference type="InterPro" id="IPR029069">
    <property type="entry name" value="HotDog_dom_sf"/>
</dbReference>
<dbReference type="PANTHER" id="PTHR30272">
    <property type="entry name" value="3-HYDROXYACYL-[ACYL-CARRIER-PROTEIN] DEHYDRATASE"/>
    <property type="match status" value="1"/>
</dbReference>
<comment type="similarity">
    <text evidence="8">Belongs to the thioester dehydratase family. FabZ subfamily.</text>
</comment>
<feature type="active site" evidence="8">
    <location>
        <position position="49"/>
    </location>
</feature>
<dbReference type="CDD" id="cd01288">
    <property type="entry name" value="FabZ"/>
    <property type="match status" value="1"/>
</dbReference>
<dbReference type="GO" id="GO:0019171">
    <property type="term" value="F:(3R)-hydroxyacyl-[acyl-carrier-protein] dehydratase activity"/>
    <property type="evidence" value="ECO:0007669"/>
    <property type="project" value="UniProtKB-EC"/>
</dbReference>
<keyword evidence="4 8" id="KW-0441">Lipid A biosynthesis</keyword>
<comment type="subcellular location">
    <subcellularLocation>
        <location evidence="1 8">Cytoplasm</location>
    </subcellularLocation>
</comment>
<dbReference type="FunFam" id="3.10.129.10:FF:000001">
    <property type="entry name" value="3-hydroxyacyl-[acyl-carrier-protein] dehydratase FabZ"/>
    <property type="match status" value="1"/>
</dbReference>
<dbReference type="PANTHER" id="PTHR30272:SF1">
    <property type="entry name" value="3-HYDROXYACYL-[ACYL-CARRIER-PROTEIN] DEHYDRATASE"/>
    <property type="match status" value="1"/>
</dbReference>
<dbReference type="GO" id="GO:0016020">
    <property type="term" value="C:membrane"/>
    <property type="evidence" value="ECO:0007669"/>
    <property type="project" value="GOC"/>
</dbReference>
<evidence type="ECO:0000256" key="5">
    <source>
        <dbReference type="ARBA" id="ARBA00023098"/>
    </source>
</evidence>
<dbReference type="Proteomes" id="UP000218113">
    <property type="component" value="Unassembled WGS sequence"/>
</dbReference>
<dbReference type="GO" id="GO:0009245">
    <property type="term" value="P:lipid A biosynthetic process"/>
    <property type="evidence" value="ECO:0007669"/>
    <property type="project" value="UniProtKB-UniRule"/>
</dbReference>
<dbReference type="InterPro" id="IPR013114">
    <property type="entry name" value="FabA_FabZ"/>
</dbReference>
<evidence type="ECO:0000256" key="3">
    <source>
        <dbReference type="ARBA" id="ARBA00022516"/>
    </source>
</evidence>
<evidence type="ECO:0000256" key="1">
    <source>
        <dbReference type="ARBA" id="ARBA00004496"/>
    </source>
</evidence>
<dbReference type="GO" id="GO:0005737">
    <property type="term" value="C:cytoplasm"/>
    <property type="evidence" value="ECO:0007669"/>
    <property type="project" value="UniProtKB-SubCell"/>
</dbReference>
<reference evidence="10" key="1">
    <citation type="submission" date="2017-08" db="EMBL/GenBank/DDBJ databases">
        <title>A dynamic microbial community with high functional redundancy inhabits the cold, oxic subseafloor aquifer.</title>
        <authorList>
            <person name="Tully B.J."/>
            <person name="Wheat C.G."/>
            <person name="Glazer B.T."/>
            <person name="Huber J.A."/>
        </authorList>
    </citation>
    <scope>NUCLEOTIDE SEQUENCE [LARGE SCALE GENOMIC DNA]</scope>
</reference>
<dbReference type="EC" id="4.2.1.59" evidence="8"/>
<proteinExistence type="inferred from homology"/>
<keyword evidence="3 8" id="KW-0444">Lipid biosynthesis</keyword>
<dbReference type="AlphaFoldDB" id="A0A2A4T8D4"/>
<keyword evidence="5 8" id="KW-0443">Lipid metabolism</keyword>
<dbReference type="Gene3D" id="3.10.129.10">
    <property type="entry name" value="Hotdog Thioesterase"/>
    <property type="match status" value="1"/>
</dbReference>
<name>A0A2A4T8D4_9DELT</name>
<evidence type="ECO:0000256" key="2">
    <source>
        <dbReference type="ARBA" id="ARBA00022490"/>
    </source>
</evidence>
<evidence type="ECO:0000313" key="10">
    <source>
        <dbReference type="Proteomes" id="UP000218113"/>
    </source>
</evidence>
<evidence type="ECO:0000313" key="9">
    <source>
        <dbReference type="EMBL" id="PCI29601.1"/>
    </source>
</evidence>
<comment type="caution">
    <text evidence="9">The sequence shown here is derived from an EMBL/GenBank/DDBJ whole genome shotgun (WGS) entry which is preliminary data.</text>
</comment>
<dbReference type="Pfam" id="PF07977">
    <property type="entry name" value="FabA"/>
    <property type="match status" value="1"/>
</dbReference>
<accession>A0A2A4T8D4</accession>
<gene>
    <name evidence="8 9" type="primary">fabZ</name>
    <name evidence="9" type="ORF">COB67_03755</name>
</gene>
<dbReference type="HAMAP" id="MF_00406">
    <property type="entry name" value="FabZ"/>
    <property type="match status" value="1"/>
</dbReference>
<sequence>MILDILEIKKRLKHRYPFLMIDRVIELEEGVSCTAIKNITINEMIFQGHFPEQPIFPGVLIVEAMAQTAGIAGYALHKDPDNSLSYFAGFDKVRFRAPVVPGDQLVLKAHLVKQKMNIWFMQGKAYVDDKLVATAEFKLATVPAPK</sequence>
<keyword evidence="2 8" id="KW-0963">Cytoplasm</keyword>
<protein>
    <recommendedName>
        <fullName evidence="8">3-hydroxyacyl-[acyl-carrier-protein] dehydratase FabZ</fullName>
        <ecNumber evidence="8">4.2.1.59</ecNumber>
    </recommendedName>
    <alternativeName>
        <fullName evidence="8">(3R)-hydroxymyristoyl-[acyl-carrier-protein] dehydratase</fullName>
        <shortName evidence="8">(3R)-hydroxymyristoyl-ACP dehydrase</shortName>
    </alternativeName>
    <alternativeName>
        <fullName evidence="8">Beta-hydroxyacyl-ACP dehydratase</fullName>
    </alternativeName>
</protein>
<dbReference type="NCBIfam" id="NF000582">
    <property type="entry name" value="PRK00006.1"/>
    <property type="match status" value="1"/>
</dbReference>
<evidence type="ECO:0000256" key="6">
    <source>
        <dbReference type="ARBA" id="ARBA00023239"/>
    </source>
</evidence>
<comment type="function">
    <text evidence="7 8">Involved in unsaturated fatty acids biosynthesis. Catalyzes the dehydration of short chain beta-hydroxyacyl-ACPs and long chain saturated and unsaturated beta-hydroxyacyl-ACPs.</text>
</comment>
<organism evidence="9 10">
    <name type="scientific">SAR324 cluster bacterium</name>
    <dbReference type="NCBI Taxonomy" id="2024889"/>
    <lineage>
        <taxon>Bacteria</taxon>
        <taxon>Deltaproteobacteria</taxon>
        <taxon>SAR324 cluster</taxon>
    </lineage>
</organism>
<comment type="catalytic activity">
    <reaction evidence="8">
        <text>a (3R)-hydroxyacyl-[ACP] = a (2E)-enoyl-[ACP] + H2O</text>
        <dbReference type="Rhea" id="RHEA:13097"/>
        <dbReference type="Rhea" id="RHEA-COMP:9925"/>
        <dbReference type="Rhea" id="RHEA-COMP:9945"/>
        <dbReference type="ChEBI" id="CHEBI:15377"/>
        <dbReference type="ChEBI" id="CHEBI:78784"/>
        <dbReference type="ChEBI" id="CHEBI:78827"/>
        <dbReference type="EC" id="4.2.1.59"/>
    </reaction>
</comment>
<evidence type="ECO:0000256" key="7">
    <source>
        <dbReference type="ARBA" id="ARBA00025049"/>
    </source>
</evidence>
<dbReference type="EMBL" id="NVSR01000012">
    <property type="protein sequence ID" value="PCI29601.1"/>
    <property type="molecule type" value="Genomic_DNA"/>
</dbReference>
<evidence type="ECO:0000256" key="4">
    <source>
        <dbReference type="ARBA" id="ARBA00022556"/>
    </source>
</evidence>
<dbReference type="GO" id="GO:0006633">
    <property type="term" value="P:fatty acid biosynthetic process"/>
    <property type="evidence" value="ECO:0007669"/>
    <property type="project" value="UniProtKB-UniRule"/>
</dbReference>
<dbReference type="InterPro" id="IPR010084">
    <property type="entry name" value="FabZ"/>
</dbReference>